<keyword evidence="1" id="KW-1133">Transmembrane helix</keyword>
<feature type="transmembrane region" description="Helical" evidence="1">
    <location>
        <begin position="38"/>
        <end position="55"/>
    </location>
</feature>
<organism evidence="2 3">
    <name type="scientific">Staphylococcus epidermidis</name>
    <dbReference type="NCBI Taxonomy" id="1282"/>
    <lineage>
        <taxon>Bacteria</taxon>
        <taxon>Bacillati</taxon>
        <taxon>Bacillota</taxon>
        <taxon>Bacilli</taxon>
        <taxon>Bacillales</taxon>
        <taxon>Staphylococcaceae</taxon>
        <taxon>Staphylococcus</taxon>
    </lineage>
</organism>
<reference evidence="2" key="1">
    <citation type="submission" date="2020-11" db="EMBL/GenBank/DDBJ databases">
        <title>Molecular epidemiology and genomic profiles of multidrug-resistant bacteria collected from clinical sources in South Africa.</title>
        <authorList>
            <person name="Asante J."/>
            <person name="Amoako D.G."/>
        </authorList>
    </citation>
    <scope>NUCLEOTIDE SEQUENCE</scope>
    <source>
        <strain evidence="2">C68</strain>
    </source>
</reference>
<proteinExistence type="predicted"/>
<comment type="caution">
    <text evidence="2">The sequence shown here is derived from an EMBL/GenBank/DDBJ whole genome shotgun (WGS) entry which is preliminary data.</text>
</comment>
<dbReference type="RefSeq" id="WP_002448117.1">
    <property type="nucleotide sequence ID" value="NZ_JADPYN010000048.1"/>
</dbReference>
<accession>A0A8I0W8J8</accession>
<evidence type="ECO:0000256" key="1">
    <source>
        <dbReference type="SAM" id="Phobius"/>
    </source>
</evidence>
<name>A0A8I0W8J8_STAEP</name>
<dbReference type="EMBL" id="JADPYN010000048">
    <property type="protein sequence ID" value="MBF9304814.1"/>
    <property type="molecule type" value="Genomic_DNA"/>
</dbReference>
<evidence type="ECO:0000313" key="3">
    <source>
        <dbReference type="Proteomes" id="UP000622362"/>
    </source>
</evidence>
<keyword evidence="1" id="KW-0472">Membrane</keyword>
<dbReference type="GeneID" id="58107442"/>
<evidence type="ECO:0000313" key="2">
    <source>
        <dbReference type="EMBL" id="MBF9304814.1"/>
    </source>
</evidence>
<dbReference type="AlphaFoldDB" id="A0A8I0W8J8"/>
<keyword evidence="1" id="KW-0812">Transmembrane</keyword>
<sequence>MKKDTFNTLFKHHSSNKIKSMMLSNDDFDESKNSKFDIFIGILIPIIILFLILFIK</sequence>
<protein>
    <submittedName>
        <fullName evidence="2">Uncharacterized protein</fullName>
    </submittedName>
</protein>
<gene>
    <name evidence="2" type="ORF">I3V53_12175</name>
</gene>
<dbReference type="Proteomes" id="UP000622362">
    <property type="component" value="Unassembled WGS sequence"/>
</dbReference>